<evidence type="ECO:0000256" key="2">
    <source>
        <dbReference type="ARBA" id="ARBA00024200"/>
    </source>
</evidence>
<proteinExistence type="inferred from homology"/>
<dbReference type="NCBIfam" id="TIGR01682">
    <property type="entry name" value="moaD"/>
    <property type="match status" value="1"/>
</dbReference>
<dbReference type="EMBL" id="JAGGKT010000014">
    <property type="protein sequence ID" value="MBP1933936.1"/>
    <property type="molecule type" value="Genomic_DNA"/>
</dbReference>
<accession>A0ABS4GUJ3</accession>
<reference evidence="4 5" key="1">
    <citation type="submission" date="2021-03" db="EMBL/GenBank/DDBJ databases">
        <title>Genomic Encyclopedia of Type Strains, Phase IV (KMG-IV): sequencing the most valuable type-strain genomes for metagenomic binning, comparative biology and taxonomic classification.</title>
        <authorList>
            <person name="Goeker M."/>
        </authorList>
    </citation>
    <scope>NUCLEOTIDE SEQUENCE [LARGE SCALE GENOMIC DNA]</scope>
    <source>
        <strain evidence="4 5">DSM 24738</strain>
    </source>
</reference>
<evidence type="ECO:0000313" key="5">
    <source>
        <dbReference type="Proteomes" id="UP001519343"/>
    </source>
</evidence>
<keyword evidence="1" id="KW-0547">Nucleotide-binding</keyword>
<dbReference type="Pfam" id="PF02597">
    <property type="entry name" value="ThiS"/>
    <property type="match status" value="1"/>
</dbReference>
<dbReference type="InterPro" id="IPR016155">
    <property type="entry name" value="Mopterin_synth/thiamin_S_b"/>
</dbReference>
<dbReference type="PANTHER" id="PTHR33359">
    <property type="entry name" value="MOLYBDOPTERIN SYNTHASE SULFUR CARRIER SUBUNIT"/>
    <property type="match status" value="1"/>
</dbReference>
<comment type="caution">
    <text evidence="4">The sequence shown here is derived from an EMBL/GenBank/DDBJ whole genome shotgun (WGS) entry which is preliminary data.</text>
</comment>
<gene>
    <name evidence="4" type="ORF">J2Z37_003953</name>
</gene>
<dbReference type="InterPro" id="IPR012675">
    <property type="entry name" value="Beta-grasp_dom_sf"/>
</dbReference>
<dbReference type="Proteomes" id="UP001519343">
    <property type="component" value="Unassembled WGS sequence"/>
</dbReference>
<evidence type="ECO:0000256" key="3">
    <source>
        <dbReference type="ARBA" id="ARBA00024247"/>
    </source>
</evidence>
<dbReference type="PANTHER" id="PTHR33359:SF1">
    <property type="entry name" value="MOLYBDOPTERIN SYNTHASE SULFUR CARRIER SUBUNIT"/>
    <property type="match status" value="1"/>
</dbReference>
<dbReference type="CDD" id="cd00754">
    <property type="entry name" value="Ubl_MoaD"/>
    <property type="match status" value="1"/>
</dbReference>
<dbReference type="InterPro" id="IPR003749">
    <property type="entry name" value="ThiS/MoaD-like"/>
</dbReference>
<dbReference type="SUPFAM" id="SSF54285">
    <property type="entry name" value="MoaD/ThiS"/>
    <property type="match status" value="1"/>
</dbReference>
<name>A0ABS4GUJ3_9BACL</name>
<dbReference type="InterPro" id="IPR044672">
    <property type="entry name" value="MOCS2A"/>
</dbReference>
<dbReference type="RefSeq" id="WP_209811949.1">
    <property type="nucleotide sequence ID" value="NZ_JAGGKT010000014.1"/>
</dbReference>
<organism evidence="4 5">
    <name type="scientific">Ammoniphilus resinae</name>
    <dbReference type="NCBI Taxonomy" id="861532"/>
    <lineage>
        <taxon>Bacteria</taxon>
        <taxon>Bacillati</taxon>
        <taxon>Bacillota</taxon>
        <taxon>Bacilli</taxon>
        <taxon>Bacillales</taxon>
        <taxon>Paenibacillaceae</taxon>
        <taxon>Aneurinibacillus group</taxon>
        <taxon>Ammoniphilus</taxon>
    </lineage>
</organism>
<comment type="similarity">
    <text evidence="2">Belongs to the MoaD family.</text>
</comment>
<sequence length="82" mass="8773">MNIDVLLFAGLAENAGDSKISLSFADEQVNVQAVRNELKNLLPNMEDLIEKSMVAVNQEYATNDVILSVGDEIALIPPVSGG</sequence>
<protein>
    <recommendedName>
        <fullName evidence="3">Molybdopterin synthase sulfur carrier subunit</fullName>
    </recommendedName>
</protein>
<evidence type="ECO:0000313" key="4">
    <source>
        <dbReference type="EMBL" id="MBP1933936.1"/>
    </source>
</evidence>
<evidence type="ECO:0000256" key="1">
    <source>
        <dbReference type="ARBA" id="ARBA00022741"/>
    </source>
</evidence>
<keyword evidence="5" id="KW-1185">Reference proteome</keyword>
<dbReference type="Gene3D" id="3.10.20.30">
    <property type="match status" value="1"/>
</dbReference>